<dbReference type="EC" id="2.7.13.3" evidence="2"/>
<dbReference type="PANTHER" id="PTHR42878">
    <property type="entry name" value="TWO-COMPONENT HISTIDINE KINASE"/>
    <property type="match status" value="1"/>
</dbReference>
<evidence type="ECO:0000256" key="2">
    <source>
        <dbReference type="ARBA" id="ARBA00012438"/>
    </source>
</evidence>
<comment type="catalytic activity">
    <reaction evidence="1">
        <text>ATP + protein L-histidine = ADP + protein N-phospho-L-histidine.</text>
        <dbReference type="EC" id="2.7.13.3"/>
    </reaction>
</comment>
<dbReference type="InterPro" id="IPR003594">
    <property type="entry name" value="HATPase_dom"/>
</dbReference>
<name>A0ABS6RYL0_9BACT</name>
<dbReference type="PANTHER" id="PTHR42878:SF14">
    <property type="entry name" value="OSMOLARITY TWO-COMPONENT SYSTEM PROTEIN SSK1"/>
    <property type="match status" value="1"/>
</dbReference>
<dbReference type="Proteomes" id="UP001196980">
    <property type="component" value="Unassembled WGS sequence"/>
</dbReference>
<accession>A0ABS6RYL0</accession>
<evidence type="ECO:0000256" key="1">
    <source>
        <dbReference type="ARBA" id="ARBA00000085"/>
    </source>
</evidence>
<dbReference type="Gene3D" id="3.30.565.10">
    <property type="entry name" value="Histidine kinase-like ATPase, C-terminal domain"/>
    <property type="match status" value="1"/>
</dbReference>
<reference evidence="6 7" key="1">
    <citation type="journal article" date="2020" name="J Geophys Res Biogeosci">
        <title>Magnetotaxis as an Adaptation to Enable Bacterial Shuttling of Microbial Sulfur and Sulfur Cycling Across Aquatic Oxic#Anoxic Interfaces.</title>
        <authorList>
            <person name="Li J."/>
            <person name="Liu P."/>
            <person name="Wang J."/>
            <person name="Roberts A.P."/>
            <person name="Pan Y."/>
        </authorList>
    </citation>
    <scope>NUCLEOTIDE SEQUENCE [LARGE SCALE GENOMIC DNA]</scope>
    <source>
        <strain evidence="6 7">MYR-1_YQ</strain>
    </source>
</reference>
<evidence type="ECO:0000313" key="6">
    <source>
        <dbReference type="EMBL" id="MBV6341731.1"/>
    </source>
</evidence>
<dbReference type="CDD" id="cd00075">
    <property type="entry name" value="HATPase"/>
    <property type="match status" value="1"/>
</dbReference>
<sequence length="447" mass="51399">MADLKHIIDSIESKKEDYKRYDFSDAQAVALKTFFDLAQEFDESEDIYLLCVAIPKVFLDLEARLYLIDQRAIEFVMVSCTDMPGGIFDDSLPEYIQAQPKPYRVNGRLVMTIRGKKLLSEQLPQTHIDNCIGFLEVYPDTSITEHDIFFLEKYANRIGYNIHNRFLLNKNIEHLRFIQSLVADIEHNIIVPNMIFKLFLRRLKGKIAKNREIEKNLITYTTDEACDSICIEHLLDEMVDVNHGLTEEFSNIERHYQNTSLFLETLLRKSHFDKGHLTLRTKPCNMKKDVILPQLEQFAQRFKEAGFKVEGMQCESGAADIITLIDVGLIAQVYANLFSNALKYGQEVTNQKGEPIKLVRYCRDLKKDYFGTGKDGVKYSVLSSGPHIKPEERDKIFEEGYRGTNSSTRPGTGHGLTFIKNAVEIHGGIFGYEPHPLGNNFYFVLPR</sequence>
<dbReference type="EMBL" id="JABXWD010000144">
    <property type="protein sequence ID" value="MBV6341731.1"/>
    <property type="molecule type" value="Genomic_DNA"/>
</dbReference>
<dbReference type="GO" id="GO:0016301">
    <property type="term" value="F:kinase activity"/>
    <property type="evidence" value="ECO:0007669"/>
    <property type="project" value="UniProtKB-KW"/>
</dbReference>
<feature type="domain" description="Histidine kinase" evidence="5">
    <location>
        <begin position="330"/>
        <end position="447"/>
    </location>
</feature>
<proteinExistence type="predicted"/>
<dbReference type="InterPro" id="IPR005467">
    <property type="entry name" value="His_kinase_dom"/>
</dbReference>
<evidence type="ECO:0000256" key="3">
    <source>
        <dbReference type="ARBA" id="ARBA00022679"/>
    </source>
</evidence>
<dbReference type="InterPro" id="IPR050351">
    <property type="entry name" value="BphY/WalK/GraS-like"/>
</dbReference>
<dbReference type="RefSeq" id="WP_218252360.1">
    <property type="nucleotide sequence ID" value="NZ_JABXWD010000144.1"/>
</dbReference>
<evidence type="ECO:0000256" key="4">
    <source>
        <dbReference type="ARBA" id="ARBA00022777"/>
    </source>
</evidence>
<evidence type="ECO:0000313" key="7">
    <source>
        <dbReference type="Proteomes" id="UP001196980"/>
    </source>
</evidence>
<dbReference type="SUPFAM" id="SSF55874">
    <property type="entry name" value="ATPase domain of HSP90 chaperone/DNA topoisomerase II/histidine kinase"/>
    <property type="match status" value="1"/>
</dbReference>
<protein>
    <recommendedName>
        <fullName evidence="2">histidine kinase</fullName>
        <ecNumber evidence="2">2.7.13.3</ecNumber>
    </recommendedName>
</protein>
<gene>
    <name evidence="6" type="ORF">HWQ67_09045</name>
</gene>
<dbReference type="PRINTS" id="PR00344">
    <property type="entry name" value="BCTRLSENSOR"/>
</dbReference>
<keyword evidence="4 6" id="KW-0418">Kinase</keyword>
<keyword evidence="7" id="KW-1185">Reference proteome</keyword>
<dbReference type="InterPro" id="IPR036890">
    <property type="entry name" value="HATPase_C_sf"/>
</dbReference>
<keyword evidence="3" id="KW-0808">Transferase</keyword>
<organism evidence="6 7">
    <name type="scientific">Candidatus Magnetobacterium casense</name>
    <dbReference type="NCBI Taxonomy" id="1455061"/>
    <lineage>
        <taxon>Bacteria</taxon>
        <taxon>Pseudomonadati</taxon>
        <taxon>Nitrospirota</taxon>
        <taxon>Thermodesulfovibrionia</taxon>
        <taxon>Thermodesulfovibrionales</taxon>
        <taxon>Candidatus Magnetobacteriaceae</taxon>
        <taxon>Candidatus Magnetobacterium</taxon>
    </lineage>
</organism>
<comment type="caution">
    <text evidence="6">The sequence shown here is derived from an EMBL/GenBank/DDBJ whole genome shotgun (WGS) entry which is preliminary data.</text>
</comment>
<dbReference type="Pfam" id="PF02518">
    <property type="entry name" value="HATPase_c"/>
    <property type="match status" value="1"/>
</dbReference>
<dbReference type="SMART" id="SM00387">
    <property type="entry name" value="HATPase_c"/>
    <property type="match status" value="1"/>
</dbReference>
<dbReference type="InterPro" id="IPR004358">
    <property type="entry name" value="Sig_transdc_His_kin-like_C"/>
</dbReference>
<dbReference type="PROSITE" id="PS50109">
    <property type="entry name" value="HIS_KIN"/>
    <property type="match status" value="1"/>
</dbReference>
<evidence type="ECO:0000259" key="5">
    <source>
        <dbReference type="PROSITE" id="PS50109"/>
    </source>
</evidence>